<proteinExistence type="predicted"/>
<sequence length="85" mass="10023">MVSLSKLYLVSLQKRQRLRMGLSWLLCKGHKSRARISKVPDMTCWQFNLKSPLMKVFLISCRCILTCFLSLDGTFWFTFRDCNPE</sequence>
<organism evidence="1 2">
    <name type="scientific">Engystomops pustulosus</name>
    <name type="common">Tungara frog</name>
    <name type="synonym">Physalaemus pustulosus</name>
    <dbReference type="NCBI Taxonomy" id="76066"/>
    <lineage>
        <taxon>Eukaryota</taxon>
        <taxon>Metazoa</taxon>
        <taxon>Chordata</taxon>
        <taxon>Craniata</taxon>
        <taxon>Vertebrata</taxon>
        <taxon>Euteleostomi</taxon>
        <taxon>Amphibia</taxon>
        <taxon>Batrachia</taxon>
        <taxon>Anura</taxon>
        <taxon>Neobatrachia</taxon>
        <taxon>Hyloidea</taxon>
        <taxon>Leptodactylidae</taxon>
        <taxon>Leiuperinae</taxon>
        <taxon>Engystomops</taxon>
    </lineage>
</organism>
<dbReference type="EMBL" id="WNYA01003730">
    <property type="protein sequence ID" value="KAG8543246.1"/>
    <property type="molecule type" value="Genomic_DNA"/>
</dbReference>
<reference evidence="1" key="1">
    <citation type="thesis" date="2020" institute="ProQuest LLC" country="789 East Eisenhower Parkway, Ann Arbor, MI, USA">
        <title>Comparative Genomics and Chromosome Evolution.</title>
        <authorList>
            <person name="Mudd A.B."/>
        </authorList>
    </citation>
    <scope>NUCLEOTIDE SEQUENCE</scope>
    <source>
        <strain evidence="1">237g6f4</strain>
        <tissue evidence="1">Blood</tissue>
    </source>
</reference>
<comment type="caution">
    <text evidence="1">The sequence shown here is derived from an EMBL/GenBank/DDBJ whole genome shotgun (WGS) entry which is preliminary data.</text>
</comment>
<protein>
    <submittedName>
        <fullName evidence="1">Uncharacterized protein</fullName>
    </submittedName>
</protein>
<keyword evidence="2" id="KW-1185">Reference proteome</keyword>
<gene>
    <name evidence="1" type="ORF">GDO81_025112</name>
</gene>
<accession>A0AAV6Z9S7</accession>
<name>A0AAV6Z9S7_ENGPU</name>
<evidence type="ECO:0000313" key="2">
    <source>
        <dbReference type="Proteomes" id="UP000824782"/>
    </source>
</evidence>
<dbReference type="Proteomes" id="UP000824782">
    <property type="component" value="Unassembled WGS sequence"/>
</dbReference>
<dbReference type="AlphaFoldDB" id="A0AAV6Z9S7"/>
<evidence type="ECO:0000313" key="1">
    <source>
        <dbReference type="EMBL" id="KAG8543246.1"/>
    </source>
</evidence>